<keyword evidence="3" id="KW-1185">Reference proteome</keyword>
<dbReference type="InterPro" id="IPR022622">
    <property type="entry name" value="DUF3492"/>
</dbReference>
<name>A0ABS0VRJ2_9CORY</name>
<accession>A0ABS0VRJ2</accession>
<comment type="caution">
    <text evidence="2">The sequence shown here is derived from an EMBL/GenBank/DDBJ whole genome shotgun (WGS) entry which is preliminary data.</text>
</comment>
<evidence type="ECO:0000259" key="1">
    <source>
        <dbReference type="Pfam" id="PF11997"/>
    </source>
</evidence>
<proteinExistence type="predicted"/>
<reference evidence="2 3" key="1">
    <citation type="submission" date="2020-12" db="EMBL/GenBank/DDBJ databases">
        <title>Genome public.</title>
        <authorList>
            <person name="Sun Q."/>
        </authorList>
    </citation>
    <scope>NUCLEOTIDE SEQUENCE [LARGE SCALE GENOMIC DNA]</scope>
    <source>
        <strain evidence="2 3">CCM 8864</strain>
    </source>
</reference>
<evidence type="ECO:0000313" key="3">
    <source>
        <dbReference type="Proteomes" id="UP000625574"/>
    </source>
</evidence>
<dbReference type="Pfam" id="PF11997">
    <property type="entry name" value="DUF3492"/>
    <property type="match status" value="1"/>
</dbReference>
<sequence length="126" mass="14354">MTQWFVSALESGINGDPAQLWQLWSESVNPQTRTWRLWLVIRTRAMMEAAIRATPDHDDATVGNLFWTVRDFFSLAYALIDRIHAPAKIYHAHTTGYASLVASVAARQHDGAFLLTEHNLYIPLYP</sequence>
<gene>
    <name evidence="2" type="ORF">JDV76_00160</name>
</gene>
<evidence type="ECO:0000313" key="2">
    <source>
        <dbReference type="EMBL" id="MBI8999398.1"/>
    </source>
</evidence>
<dbReference type="Proteomes" id="UP000625574">
    <property type="component" value="Unassembled WGS sequence"/>
</dbReference>
<feature type="domain" description="DUF3492" evidence="1">
    <location>
        <begin position="5"/>
        <end position="122"/>
    </location>
</feature>
<protein>
    <submittedName>
        <fullName evidence="2">DUF3492 domain-containing protein</fullName>
    </submittedName>
</protein>
<organism evidence="2 3">
    <name type="scientific">Corynebacterium marambiense</name>
    <dbReference type="NCBI Taxonomy" id="2765364"/>
    <lineage>
        <taxon>Bacteria</taxon>
        <taxon>Bacillati</taxon>
        <taxon>Actinomycetota</taxon>
        <taxon>Actinomycetes</taxon>
        <taxon>Mycobacteriales</taxon>
        <taxon>Corynebacteriaceae</taxon>
        <taxon>Corynebacterium</taxon>
    </lineage>
</organism>
<dbReference type="EMBL" id="JAEIOT010000004">
    <property type="protein sequence ID" value="MBI8999398.1"/>
    <property type="molecule type" value="Genomic_DNA"/>
</dbReference>